<dbReference type="Proteomes" id="UP000007305">
    <property type="component" value="Chromosome 8"/>
</dbReference>
<dbReference type="AlphaFoldDB" id="A0A804QK70"/>
<keyword evidence="3" id="KW-1185">Reference proteome</keyword>
<feature type="region of interest" description="Disordered" evidence="1">
    <location>
        <begin position="1"/>
        <end position="22"/>
    </location>
</feature>
<proteinExistence type="predicted"/>
<name>A0A804QK70_MAIZE</name>
<accession>A0A804QK70</accession>
<reference evidence="3" key="1">
    <citation type="journal article" date="2009" name="Science">
        <title>The B73 maize genome: complexity, diversity, and dynamics.</title>
        <authorList>
            <person name="Schnable P.S."/>
            <person name="Ware D."/>
            <person name="Fulton R.S."/>
            <person name="Stein J.C."/>
            <person name="Wei F."/>
            <person name="Pasternak S."/>
            <person name="Liang C."/>
            <person name="Zhang J."/>
            <person name="Fulton L."/>
            <person name="Graves T.A."/>
            <person name="Minx P."/>
            <person name="Reily A.D."/>
            <person name="Courtney L."/>
            <person name="Kruchowski S.S."/>
            <person name="Tomlinson C."/>
            <person name="Strong C."/>
            <person name="Delehaunty K."/>
            <person name="Fronick C."/>
            <person name="Courtney B."/>
            <person name="Rock S.M."/>
            <person name="Belter E."/>
            <person name="Du F."/>
            <person name="Kim K."/>
            <person name="Abbott R.M."/>
            <person name="Cotton M."/>
            <person name="Levy A."/>
            <person name="Marchetto P."/>
            <person name="Ochoa K."/>
            <person name="Jackson S.M."/>
            <person name="Gillam B."/>
            <person name="Chen W."/>
            <person name="Yan L."/>
            <person name="Higginbotham J."/>
            <person name="Cardenas M."/>
            <person name="Waligorski J."/>
            <person name="Applebaum E."/>
            <person name="Phelps L."/>
            <person name="Falcone J."/>
            <person name="Kanchi K."/>
            <person name="Thane T."/>
            <person name="Scimone A."/>
            <person name="Thane N."/>
            <person name="Henke J."/>
            <person name="Wang T."/>
            <person name="Ruppert J."/>
            <person name="Shah N."/>
            <person name="Rotter K."/>
            <person name="Hodges J."/>
            <person name="Ingenthron E."/>
            <person name="Cordes M."/>
            <person name="Kohlberg S."/>
            <person name="Sgro J."/>
            <person name="Delgado B."/>
            <person name="Mead K."/>
            <person name="Chinwalla A."/>
            <person name="Leonard S."/>
            <person name="Crouse K."/>
            <person name="Collura K."/>
            <person name="Kudrna D."/>
            <person name="Currie J."/>
            <person name="He R."/>
            <person name="Angelova A."/>
            <person name="Rajasekar S."/>
            <person name="Mueller T."/>
            <person name="Lomeli R."/>
            <person name="Scara G."/>
            <person name="Ko A."/>
            <person name="Delaney K."/>
            <person name="Wissotski M."/>
            <person name="Lopez G."/>
            <person name="Campos D."/>
            <person name="Braidotti M."/>
            <person name="Ashley E."/>
            <person name="Golser W."/>
            <person name="Kim H."/>
            <person name="Lee S."/>
            <person name="Lin J."/>
            <person name="Dujmic Z."/>
            <person name="Kim W."/>
            <person name="Talag J."/>
            <person name="Zuccolo A."/>
            <person name="Fan C."/>
            <person name="Sebastian A."/>
            <person name="Kramer M."/>
            <person name="Spiegel L."/>
            <person name="Nascimento L."/>
            <person name="Zutavern T."/>
            <person name="Miller B."/>
            <person name="Ambroise C."/>
            <person name="Muller S."/>
            <person name="Spooner W."/>
            <person name="Narechania A."/>
            <person name="Ren L."/>
            <person name="Wei S."/>
            <person name="Kumari S."/>
            <person name="Faga B."/>
            <person name="Levy M.J."/>
            <person name="McMahan L."/>
            <person name="Van Buren P."/>
            <person name="Vaughn M.W."/>
            <person name="Ying K."/>
            <person name="Yeh C.-T."/>
            <person name="Emrich S.J."/>
            <person name="Jia Y."/>
            <person name="Kalyanaraman A."/>
            <person name="Hsia A.-P."/>
            <person name="Barbazuk W.B."/>
            <person name="Baucom R.S."/>
            <person name="Brutnell T.P."/>
            <person name="Carpita N.C."/>
            <person name="Chaparro C."/>
            <person name="Chia J.-M."/>
            <person name="Deragon J.-M."/>
            <person name="Estill J.C."/>
            <person name="Fu Y."/>
            <person name="Jeddeloh J.A."/>
            <person name="Han Y."/>
            <person name="Lee H."/>
            <person name="Li P."/>
            <person name="Lisch D.R."/>
            <person name="Liu S."/>
            <person name="Liu Z."/>
            <person name="Nagel D.H."/>
            <person name="McCann M.C."/>
            <person name="SanMiguel P."/>
            <person name="Myers A.M."/>
            <person name="Nettleton D."/>
            <person name="Nguyen J."/>
            <person name="Penning B.W."/>
            <person name="Ponnala L."/>
            <person name="Schneider K.L."/>
            <person name="Schwartz D.C."/>
            <person name="Sharma A."/>
            <person name="Soderlund C."/>
            <person name="Springer N.M."/>
            <person name="Sun Q."/>
            <person name="Wang H."/>
            <person name="Waterman M."/>
            <person name="Westerman R."/>
            <person name="Wolfgruber T.K."/>
            <person name="Yang L."/>
            <person name="Yu Y."/>
            <person name="Zhang L."/>
            <person name="Zhou S."/>
            <person name="Zhu Q."/>
            <person name="Bennetzen J.L."/>
            <person name="Dawe R.K."/>
            <person name="Jiang J."/>
            <person name="Jiang N."/>
            <person name="Presting G.G."/>
            <person name="Wessler S.R."/>
            <person name="Aluru S."/>
            <person name="Martienssen R.A."/>
            <person name="Clifton S.W."/>
            <person name="McCombie W.R."/>
            <person name="Wing R.A."/>
            <person name="Wilson R.K."/>
        </authorList>
    </citation>
    <scope>NUCLEOTIDE SEQUENCE [LARGE SCALE GENOMIC DNA]</scope>
    <source>
        <strain evidence="3">cv. B73</strain>
    </source>
</reference>
<dbReference type="EnsemblPlants" id="Zm00001eb339530_T001">
    <property type="protein sequence ID" value="Zm00001eb339530_P001"/>
    <property type="gene ID" value="Zm00001eb339530"/>
</dbReference>
<dbReference type="InParanoid" id="A0A804QK70"/>
<feature type="compositionally biased region" description="Polar residues" evidence="1">
    <location>
        <begin position="10"/>
        <end position="22"/>
    </location>
</feature>
<dbReference type="Gramene" id="Zm00001eb339530_T001">
    <property type="protein sequence ID" value="Zm00001eb339530_P001"/>
    <property type="gene ID" value="Zm00001eb339530"/>
</dbReference>
<reference evidence="2" key="3">
    <citation type="submission" date="2021-05" db="UniProtKB">
        <authorList>
            <consortium name="EnsemblPlants"/>
        </authorList>
    </citation>
    <scope>IDENTIFICATION</scope>
    <source>
        <strain evidence="2">cv. B73</strain>
    </source>
</reference>
<sequence>MAPSLDAVPRTTQESPTLTTTMRSPCLTMDSAVQPLWTTSKRRLRQSLPARVVGGAYDRDVVDGGVEGTGHDRLMEEGLGVIGEGHVQAEGYKDDIDVVVEGRLEAHEDDDGGALRRLVDLVGDIAAYSLPPLAVAMA</sequence>
<evidence type="ECO:0000313" key="2">
    <source>
        <dbReference type="EnsemblPlants" id="Zm00001eb339530_P001"/>
    </source>
</evidence>
<organism evidence="2 3">
    <name type="scientific">Zea mays</name>
    <name type="common">Maize</name>
    <dbReference type="NCBI Taxonomy" id="4577"/>
    <lineage>
        <taxon>Eukaryota</taxon>
        <taxon>Viridiplantae</taxon>
        <taxon>Streptophyta</taxon>
        <taxon>Embryophyta</taxon>
        <taxon>Tracheophyta</taxon>
        <taxon>Spermatophyta</taxon>
        <taxon>Magnoliopsida</taxon>
        <taxon>Liliopsida</taxon>
        <taxon>Poales</taxon>
        <taxon>Poaceae</taxon>
        <taxon>PACMAD clade</taxon>
        <taxon>Panicoideae</taxon>
        <taxon>Andropogonodae</taxon>
        <taxon>Andropogoneae</taxon>
        <taxon>Tripsacinae</taxon>
        <taxon>Zea</taxon>
    </lineage>
</organism>
<protein>
    <submittedName>
        <fullName evidence="2">Uncharacterized protein</fullName>
    </submittedName>
</protein>
<evidence type="ECO:0000313" key="3">
    <source>
        <dbReference type="Proteomes" id="UP000007305"/>
    </source>
</evidence>
<evidence type="ECO:0000256" key="1">
    <source>
        <dbReference type="SAM" id="MobiDB-lite"/>
    </source>
</evidence>
<reference evidence="2" key="2">
    <citation type="submission" date="2019-07" db="EMBL/GenBank/DDBJ databases">
        <authorList>
            <person name="Seetharam A."/>
            <person name="Woodhouse M."/>
            <person name="Cannon E."/>
        </authorList>
    </citation>
    <scope>NUCLEOTIDE SEQUENCE [LARGE SCALE GENOMIC DNA]</scope>
    <source>
        <strain evidence="2">cv. B73</strain>
    </source>
</reference>